<dbReference type="EMBL" id="FNFP01000002">
    <property type="protein sequence ID" value="SDK36895.1"/>
    <property type="molecule type" value="Genomic_DNA"/>
</dbReference>
<dbReference type="OrthoDB" id="1950369at2"/>
<dbReference type="RefSeq" id="WP_090551685.1">
    <property type="nucleotide sequence ID" value="NZ_FNFP01000002.1"/>
</dbReference>
<dbReference type="STRING" id="393762.SAMN05660472_01129"/>
<dbReference type="AlphaFoldDB" id="A0A1G9BDH6"/>
<sequence length="336" mass="39991">MTKKLLSVFIFCFVALLSYYTYYFFQSPETIATFQAYTSSSHKIEKELIDLYHNEDTNIQKEAKDSIIEKALTVTGYEQWMEFIDYIDMNLYIDNILPQQSDQLILALNLSKDLAIIVIFDSIGSDYIYHNKIENILPISKIDFLSNSSQLNNMMLVYQTLDERFGSFFYEEFLQVYLFMEGKFENVWQKTLHYEEIYKEVWINPNAREDLWNRVLEETTIDFIVDDAIKINTITTLQKYTTHAKEYPDVHSFSLIHQDNYKRSYYWSDDFNTFVLGEVTKEIFLWDVALLRDMEKGRESLFGITNKNYKVITSKGEILYLSKNKFHPIFQSFLEE</sequence>
<accession>A0A1G9BDH6</accession>
<dbReference type="Proteomes" id="UP000198718">
    <property type="component" value="Unassembled WGS sequence"/>
</dbReference>
<name>A0A1G9BDH6_9FIRM</name>
<proteinExistence type="predicted"/>
<keyword evidence="3" id="KW-1185">Reference proteome</keyword>
<evidence type="ECO:0000313" key="3">
    <source>
        <dbReference type="Proteomes" id="UP000198718"/>
    </source>
</evidence>
<reference evidence="2 3" key="1">
    <citation type="submission" date="2016-10" db="EMBL/GenBank/DDBJ databases">
        <authorList>
            <person name="de Groot N.N."/>
        </authorList>
    </citation>
    <scope>NUCLEOTIDE SEQUENCE [LARGE SCALE GENOMIC DNA]</scope>
    <source>
        <strain evidence="2 3">DSM 18346</strain>
    </source>
</reference>
<organism evidence="2 3">
    <name type="scientific">Natronincola ferrireducens</name>
    <dbReference type="NCBI Taxonomy" id="393762"/>
    <lineage>
        <taxon>Bacteria</taxon>
        <taxon>Bacillati</taxon>
        <taxon>Bacillota</taxon>
        <taxon>Clostridia</taxon>
        <taxon>Peptostreptococcales</taxon>
        <taxon>Natronincolaceae</taxon>
        <taxon>Natronincola</taxon>
    </lineage>
</organism>
<evidence type="ECO:0000313" key="2">
    <source>
        <dbReference type="EMBL" id="SDK36895.1"/>
    </source>
</evidence>
<feature type="transmembrane region" description="Helical" evidence="1">
    <location>
        <begin position="5"/>
        <end position="25"/>
    </location>
</feature>
<evidence type="ECO:0000256" key="1">
    <source>
        <dbReference type="SAM" id="Phobius"/>
    </source>
</evidence>
<keyword evidence="1" id="KW-0812">Transmembrane</keyword>
<keyword evidence="1" id="KW-0472">Membrane</keyword>
<keyword evidence="1" id="KW-1133">Transmembrane helix</keyword>
<protein>
    <submittedName>
        <fullName evidence="2">Uncharacterized protein</fullName>
    </submittedName>
</protein>
<gene>
    <name evidence="2" type="ORF">SAMN05660472_01129</name>
</gene>